<keyword evidence="9" id="KW-0378">Hydrolase</keyword>
<dbReference type="STRING" id="34475.A0A4Y9XTT8"/>
<keyword evidence="5" id="KW-0540">Nuclease</keyword>
<dbReference type="PANTHER" id="PTHR37984">
    <property type="entry name" value="PROTEIN CBG26694"/>
    <property type="match status" value="1"/>
</dbReference>
<evidence type="ECO:0000256" key="5">
    <source>
        <dbReference type="ARBA" id="ARBA00022722"/>
    </source>
</evidence>
<dbReference type="Gene3D" id="3.30.70.270">
    <property type="match status" value="2"/>
</dbReference>
<dbReference type="InterPro" id="IPR021109">
    <property type="entry name" value="Peptidase_aspartic_dom_sf"/>
</dbReference>
<keyword evidence="12" id="KW-0229">DNA integration</keyword>
<dbReference type="PANTHER" id="PTHR37984:SF5">
    <property type="entry name" value="PROTEIN NYNRIN-LIKE"/>
    <property type="match status" value="1"/>
</dbReference>
<keyword evidence="8" id="KW-0255">Endonuclease</keyword>
<dbReference type="GO" id="GO:0006310">
    <property type="term" value="P:DNA recombination"/>
    <property type="evidence" value="ECO:0007669"/>
    <property type="project" value="UniProtKB-KW"/>
</dbReference>
<dbReference type="GO" id="GO:0006508">
    <property type="term" value="P:proteolysis"/>
    <property type="evidence" value="ECO:0007669"/>
    <property type="project" value="UniProtKB-KW"/>
</dbReference>
<evidence type="ECO:0000256" key="7">
    <source>
        <dbReference type="ARBA" id="ARBA00022750"/>
    </source>
</evidence>
<proteinExistence type="predicted"/>
<protein>
    <recommendedName>
        <fullName evidence="1">RNA-directed DNA polymerase</fullName>
        <ecNumber evidence="1">2.7.7.49</ecNumber>
    </recommendedName>
</protein>
<reference evidence="19 20" key="1">
    <citation type="submission" date="2019-01" db="EMBL/GenBank/DDBJ databases">
        <title>Genome sequencing of the rare red list fungi Fomitopsis rosea.</title>
        <authorList>
            <person name="Buettner E."/>
            <person name="Kellner H."/>
        </authorList>
    </citation>
    <scope>NUCLEOTIDE SEQUENCE [LARGE SCALE GENOMIC DNA]</scope>
    <source>
        <strain evidence="19 20">DSM 105464</strain>
    </source>
</reference>
<keyword evidence="16" id="KW-0233">DNA recombination</keyword>
<dbReference type="Pfam" id="PF17921">
    <property type="entry name" value="Integrase_H2C2"/>
    <property type="match status" value="1"/>
</dbReference>
<comment type="caution">
    <text evidence="19">The sequence shown here is derived from an EMBL/GenBank/DDBJ whole genome shotgun (WGS) entry which is preliminary data.</text>
</comment>
<evidence type="ECO:0000256" key="14">
    <source>
        <dbReference type="ARBA" id="ARBA00022932"/>
    </source>
</evidence>
<evidence type="ECO:0000313" key="19">
    <source>
        <dbReference type="EMBL" id="TFY53536.1"/>
    </source>
</evidence>
<dbReference type="Pfam" id="PF13650">
    <property type="entry name" value="Asp_protease_2"/>
    <property type="match status" value="1"/>
</dbReference>
<dbReference type="Gene3D" id="1.10.340.70">
    <property type="match status" value="1"/>
</dbReference>
<name>A0A4Y9XTT8_9APHY</name>
<dbReference type="GO" id="GO:0006338">
    <property type="term" value="P:chromatin remodeling"/>
    <property type="evidence" value="ECO:0007669"/>
    <property type="project" value="UniProtKB-ARBA"/>
</dbReference>
<dbReference type="Gene3D" id="2.40.50.40">
    <property type="match status" value="1"/>
</dbReference>
<keyword evidence="2" id="KW-0645">Protease</keyword>
<evidence type="ECO:0000259" key="18">
    <source>
        <dbReference type="PROSITE" id="PS50994"/>
    </source>
</evidence>
<dbReference type="SUPFAM" id="SSF56672">
    <property type="entry name" value="DNA/RNA polymerases"/>
    <property type="match status" value="1"/>
</dbReference>
<gene>
    <name evidence="19" type="ORF">EVJ58_g9399</name>
</gene>
<dbReference type="InterPro" id="IPR001584">
    <property type="entry name" value="Integrase_cat-core"/>
</dbReference>
<keyword evidence="4" id="KW-0548">Nucleotidyltransferase</keyword>
<dbReference type="GO" id="GO:0003964">
    <property type="term" value="F:RNA-directed DNA polymerase activity"/>
    <property type="evidence" value="ECO:0007669"/>
    <property type="project" value="UniProtKB-KW"/>
</dbReference>
<dbReference type="GO" id="GO:0046872">
    <property type="term" value="F:metal ion binding"/>
    <property type="evidence" value="ECO:0007669"/>
    <property type="project" value="UniProtKB-KW"/>
</dbReference>
<dbReference type="Pfam" id="PF24626">
    <property type="entry name" value="SH3_Tf2-1"/>
    <property type="match status" value="1"/>
</dbReference>
<dbReference type="CDD" id="cd18970">
    <property type="entry name" value="CD_POL_like"/>
    <property type="match status" value="1"/>
</dbReference>
<dbReference type="GO" id="GO:0015074">
    <property type="term" value="P:DNA integration"/>
    <property type="evidence" value="ECO:0007669"/>
    <property type="project" value="UniProtKB-KW"/>
</dbReference>
<dbReference type="InterPro" id="IPR041373">
    <property type="entry name" value="RT_RNaseH"/>
</dbReference>
<dbReference type="GO" id="GO:0003677">
    <property type="term" value="F:DNA binding"/>
    <property type="evidence" value="ECO:0007669"/>
    <property type="project" value="UniProtKB-KW"/>
</dbReference>
<evidence type="ECO:0000256" key="12">
    <source>
        <dbReference type="ARBA" id="ARBA00022908"/>
    </source>
</evidence>
<feature type="domain" description="Integrase catalytic" evidence="18">
    <location>
        <begin position="1206"/>
        <end position="1377"/>
    </location>
</feature>
<dbReference type="GO" id="GO:0003723">
    <property type="term" value="F:RNA binding"/>
    <property type="evidence" value="ECO:0007669"/>
    <property type="project" value="UniProtKB-KW"/>
</dbReference>
<dbReference type="Proteomes" id="UP000298390">
    <property type="component" value="Unassembled WGS sequence"/>
</dbReference>
<dbReference type="Gene3D" id="3.30.420.10">
    <property type="entry name" value="Ribonuclease H-like superfamily/Ribonuclease H"/>
    <property type="match status" value="1"/>
</dbReference>
<dbReference type="PROSITE" id="PS50013">
    <property type="entry name" value="CHROMO_2"/>
    <property type="match status" value="1"/>
</dbReference>
<evidence type="ECO:0000256" key="1">
    <source>
        <dbReference type="ARBA" id="ARBA00012493"/>
    </source>
</evidence>
<dbReference type="PROSITE" id="PS50994">
    <property type="entry name" value="INTEGRASE"/>
    <property type="match status" value="1"/>
</dbReference>
<keyword evidence="11" id="KW-0694">RNA-binding</keyword>
<dbReference type="InterPro" id="IPR043502">
    <property type="entry name" value="DNA/RNA_pol_sf"/>
</dbReference>
<dbReference type="EC" id="2.7.7.49" evidence="1"/>
<feature type="domain" description="Chromo" evidence="17">
    <location>
        <begin position="1527"/>
        <end position="1578"/>
    </location>
</feature>
<dbReference type="CDD" id="cd00303">
    <property type="entry name" value="retropepsin_like"/>
    <property type="match status" value="1"/>
</dbReference>
<dbReference type="SUPFAM" id="SSF53098">
    <property type="entry name" value="Ribonuclease H-like"/>
    <property type="match status" value="1"/>
</dbReference>
<dbReference type="InterPro" id="IPR050951">
    <property type="entry name" value="Retrovirus_Pol_polyprotein"/>
</dbReference>
<evidence type="ECO:0000256" key="15">
    <source>
        <dbReference type="ARBA" id="ARBA00023125"/>
    </source>
</evidence>
<dbReference type="GO" id="GO:0004190">
    <property type="term" value="F:aspartic-type endopeptidase activity"/>
    <property type="evidence" value="ECO:0007669"/>
    <property type="project" value="UniProtKB-KW"/>
</dbReference>
<evidence type="ECO:0000256" key="4">
    <source>
        <dbReference type="ARBA" id="ARBA00022695"/>
    </source>
</evidence>
<dbReference type="GO" id="GO:0005634">
    <property type="term" value="C:nucleus"/>
    <property type="evidence" value="ECO:0007669"/>
    <property type="project" value="UniProtKB-ARBA"/>
</dbReference>
<dbReference type="InterPro" id="IPR036397">
    <property type="entry name" value="RNaseH_sf"/>
</dbReference>
<dbReference type="SUPFAM" id="SSF54160">
    <property type="entry name" value="Chromo domain-like"/>
    <property type="match status" value="1"/>
</dbReference>
<keyword evidence="10" id="KW-0460">Magnesium</keyword>
<dbReference type="GO" id="GO:0003887">
    <property type="term" value="F:DNA-directed DNA polymerase activity"/>
    <property type="evidence" value="ECO:0007669"/>
    <property type="project" value="UniProtKB-KW"/>
</dbReference>
<evidence type="ECO:0000256" key="3">
    <source>
        <dbReference type="ARBA" id="ARBA00022679"/>
    </source>
</evidence>
<evidence type="ECO:0000313" key="20">
    <source>
        <dbReference type="Proteomes" id="UP000298390"/>
    </source>
</evidence>
<keyword evidence="15" id="KW-0238">DNA-binding</keyword>
<organism evidence="19 20">
    <name type="scientific">Rhodofomes roseus</name>
    <dbReference type="NCBI Taxonomy" id="34475"/>
    <lineage>
        <taxon>Eukaryota</taxon>
        <taxon>Fungi</taxon>
        <taxon>Dikarya</taxon>
        <taxon>Basidiomycota</taxon>
        <taxon>Agaricomycotina</taxon>
        <taxon>Agaricomycetes</taxon>
        <taxon>Polyporales</taxon>
        <taxon>Rhodofomes</taxon>
    </lineage>
</organism>
<dbReference type="InterPro" id="IPR012337">
    <property type="entry name" value="RNaseH-like_sf"/>
</dbReference>
<dbReference type="InterPro" id="IPR043128">
    <property type="entry name" value="Rev_trsase/Diguanyl_cyclase"/>
</dbReference>
<keyword evidence="7" id="KW-0064">Aspartyl protease</keyword>
<evidence type="ECO:0000256" key="9">
    <source>
        <dbReference type="ARBA" id="ARBA00022801"/>
    </source>
</evidence>
<dbReference type="CDD" id="cd09274">
    <property type="entry name" value="RNase_HI_RT_Ty3"/>
    <property type="match status" value="1"/>
</dbReference>
<evidence type="ECO:0000256" key="10">
    <source>
        <dbReference type="ARBA" id="ARBA00022842"/>
    </source>
</evidence>
<keyword evidence="6" id="KW-0479">Metal-binding</keyword>
<dbReference type="CDD" id="cd01647">
    <property type="entry name" value="RT_LTR"/>
    <property type="match status" value="1"/>
</dbReference>
<dbReference type="InterPro" id="IPR023780">
    <property type="entry name" value="Chromo_domain"/>
</dbReference>
<accession>A0A4Y9XTT8</accession>
<keyword evidence="13" id="KW-0695">RNA-directed DNA polymerase</keyword>
<dbReference type="InterPro" id="IPR016197">
    <property type="entry name" value="Chromo-like_dom_sf"/>
</dbReference>
<dbReference type="InterPro" id="IPR056924">
    <property type="entry name" value="SH3_Tf2-1"/>
</dbReference>
<dbReference type="Gene3D" id="2.40.70.10">
    <property type="entry name" value="Acid Proteases"/>
    <property type="match status" value="1"/>
</dbReference>
<dbReference type="SMART" id="SM00298">
    <property type="entry name" value="CHROMO"/>
    <property type="match status" value="1"/>
</dbReference>
<dbReference type="Gene3D" id="3.10.10.10">
    <property type="entry name" value="HIV Type 1 Reverse Transcriptase, subunit A, domain 1"/>
    <property type="match status" value="1"/>
</dbReference>
<dbReference type="InterPro" id="IPR041588">
    <property type="entry name" value="Integrase_H2C2"/>
</dbReference>
<sequence length="1578" mass="178133">MANAARLEHRGSSKAPTLHPGELTAEVLCDFEDACLNYFNRNRSKIKTEDQTSSILGELLDFRIRDWISCDRDVIEALAFKEFMKQLREQFLDKDWAGTLHSEILHCRQKGADTFADYSLRVIKKNTVLKRSGDGLEPLRLVQVLEAGVSEQLVVRMRTHHDELENAKTPEILKDKGVHPWLQLMKRIDEQQRADFACFQMYASRARADARSNQPLGEPSRRGNANSVNAIVKDAPPRPASANRVAPLTVAERALLRAHEGCFKCREFYAGHLKNACPNPWPDPTTYRTLTENDALAAKRGRSHSAPPATRTRAAPVAAVASSSRAHVEDVEDEENVPAHPVAAVMGMRRISYSRGPSEDDLYKSDSEGSSVCVSRKLARGPSTVGAVAPVSADLFREPHLLWECAVDGPRASEPITVQALIDSGSHAVLIREPLVQQLGLRLRKLPQPERVELAMASEGKKVTVSLYQYVKLSVSHPSLQWKSRTVRAIVTPGLCADLILGLPFLVRNQVVVDHANRTVTPKDCSFNLLGPAPVVPPPVVKPRLRERMKTIVEHRTAALHELSVRTSKSRDTLDTKHTHVGVRPHTVAAVLERVEVLAAQQRLAELGLDMVDKNRDVFEPIPHAKTLPSDVWCRINLKDATRQIVTRTYASPRKYKEAWSTLIQDHLEAGRIRPSNSAHASPAFLIPKADPTVLPRWVNDYRMLNDNTVPDAHPLPRVDDILADCAKGRIWSKMDMTNSFFQTRVHPDDVAKTAVSTPLGLYEWLVMPMGLRNAPAIHQRRVTAALRSYIGRFCHVYLDDIVIWSDSVEEHARHVQMILDALRTAQLYCNPKKCHFFLLELDFLGHKISHRGIEAQSTKVDKVLEWPVPRNATDVRAFLGLVRYIASYLPNLAEHTRVLTPLTTKEAKRDFPAWTDAHQRAFDAIKALVVSRECLTVIDHEHPGDNKVFVTCDASDWRTGAALSWGTTWETARPVAFDSMQLKGAELNYPIHEKELLAIIRALKKWRADLLGMPLLVYTDHRTLENFNTQKDLSRRQLRWQEFLAQYEITIVYIKGEDNTVADALSRLPPQTFACERPTVCAATMAIGPDAEMLRQIREGYAEDEFCARLIANAASTPGAETSNGLWYIGGRLLIPRKGDLRERLFRLAHDNAGHFGADKSYVHLRMSYYWPNMRRDLETAYIPACGPCQRNKGATSKRNGPLHPLPVPDERGDSVTLDFIGELPEDHGFNCILTITDRLHSDVRAIPTRTDLTAEQLALLFFDNWVCENGLPLELISDRDKLFMSAFWRALHKLLGVDLKMSTAYHPQTDGQSERTNKTLNQCLRFYVERNQRNWVRALPRIRFQLMSSVNASTGLSNFHMRFGRSPRMIPPMVPRRMADLDDAQAAALAAVEALTHDIAEAKDCLTTAKVNQAAAANAHRGAEIQYKVGDLVMLSTANRRREFKRKGQRRAAKFFPRYDGPYPVKEAHPETSTYILDLPSWMKIHPTFHASELKPHHDNDAELFPGREFAQPGPVLTVDGNEEYYVERVLDERVRGRGKQYLVRWEGYGPEHDSWLPRRELENNAALDVWLAAEH</sequence>
<dbReference type="EMBL" id="SEKV01000809">
    <property type="protein sequence ID" value="TFY53536.1"/>
    <property type="molecule type" value="Genomic_DNA"/>
</dbReference>
<keyword evidence="14" id="KW-0239">DNA-directed DNA polymerase</keyword>
<evidence type="ECO:0000256" key="8">
    <source>
        <dbReference type="ARBA" id="ARBA00022759"/>
    </source>
</evidence>
<keyword evidence="3" id="KW-0808">Transferase</keyword>
<evidence type="ECO:0000256" key="11">
    <source>
        <dbReference type="ARBA" id="ARBA00022884"/>
    </source>
</evidence>
<evidence type="ECO:0000259" key="17">
    <source>
        <dbReference type="PROSITE" id="PS50013"/>
    </source>
</evidence>
<evidence type="ECO:0000256" key="16">
    <source>
        <dbReference type="ARBA" id="ARBA00023172"/>
    </source>
</evidence>
<evidence type="ECO:0000256" key="13">
    <source>
        <dbReference type="ARBA" id="ARBA00022918"/>
    </source>
</evidence>
<dbReference type="Pfam" id="PF00078">
    <property type="entry name" value="RVT_1"/>
    <property type="match status" value="1"/>
</dbReference>
<dbReference type="InterPro" id="IPR000477">
    <property type="entry name" value="RT_dom"/>
</dbReference>
<dbReference type="GO" id="GO:0004519">
    <property type="term" value="F:endonuclease activity"/>
    <property type="evidence" value="ECO:0007669"/>
    <property type="project" value="UniProtKB-KW"/>
</dbReference>
<evidence type="ECO:0000256" key="2">
    <source>
        <dbReference type="ARBA" id="ARBA00022670"/>
    </source>
</evidence>
<dbReference type="InterPro" id="IPR000953">
    <property type="entry name" value="Chromo/chromo_shadow_dom"/>
</dbReference>
<dbReference type="Pfam" id="PF17917">
    <property type="entry name" value="RT_RNaseH"/>
    <property type="match status" value="1"/>
</dbReference>
<dbReference type="Pfam" id="PF00385">
    <property type="entry name" value="Chromo"/>
    <property type="match status" value="1"/>
</dbReference>
<evidence type="ECO:0000256" key="6">
    <source>
        <dbReference type="ARBA" id="ARBA00022723"/>
    </source>
</evidence>